<dbReference type="AlphaFoldDB" id="A0A424YHI2"/>
<evidence type="ECO:0000256" key="2">
    <source>
        <dbReference type="ARBA" id="ARBA00022438"/>
    </source>
</evidence>
<feature type="binding site" evidence="8">
    <location>
        <position position="60"/>
    </location>
    <ligand>
        <name>Zn(2+)</name>
        <dbReference type="ChEBI" id="CHEBI:29105"/>
        <label>1</label>
    </ligand>
</feature>
<dbReference type="PANTHER" id="PTHR32481">
    <property type="entry name" value="AMINOPEPTIDASE"/>
    <property type="match status" value="1"/>
</dbReference>
<feature type="binding site" evidence="8">
    <location>
        <position position="301"/>
    </location>
    <ligand>
        <name>Zn(2+)</name>
        <dbReference type="ChEBI" id="CHEBI:29105"/>
        <label>2</label>
    </ligand>
</feature>
<dbReference type="Gene3D" id="2.40.30.40">
    <property type="entry name" value="Peptidase M42, domain 2"/>
    <property type="match status" value="1"/>
</dbReference>
<proteinExistence type="inferred from homology"/>
<comment type="cofactor">
    <cofactor evidence="8">
        <name>a divalent metal cation</name>
        <dbReference type="ChEBI" id="CHEBI:60240"/>
    </cofactor>
    <text evidence="8">Binds 2 divalent metal cations per subunit.</text>
</comment>
<evidence type="ECO:0000256" key="1">
    <source>
        <dbReference type="ARBA" id="ARBA00006272"/>
    </source>
</evidence>
<gene>
    <name evidence="9" type="ORF">D5R97_01925</name>
</gene>
<dbReference type="PANTHER" id="PTHR32481:SF9">
    <property type="entry name" value="ENDOGLUCANASE"/>
    <property type="match status" value="1"/>
</dbReference>
<sequence length="328" mass="36004">MIEIIKKLTEAYGPSGREEGIRDIIKEMIEPYADEVMVDDLGNLIVRKKGPGKKIMLAAHMDEIGLIVTFIDENGFLRFSNVGGVSPHVLLGERVRFQNGVVGTVGREKLDSIKDLKFSKLFIDIGATKEEEAREKVKIGDVAVYHRELEPLGSRVLGKSLDDRVGCSLLVKTLMELQEPVNDIYFVFTVQEEVGVRGARTAAYRIEPHYGLAVDVTRTGDTPESETMAVSLGKGPAIKIKDSLIISHPAVKKIMKEAAEKEGIPYQLEVLEKGGTDSGAIHLTREGVPSGVMSIPCRYVHTPSEMADLEDIKNGVKLLKGILNQPLS</sequence>
<evidence type="ECO:0000313" key="9">
    <source>
        <dbReference type="EMBL" id="RQD77652.1"/>
    </source>
</evidence>
<dbReference type="InterPro" id="IPR023367">
    <property type="entry name" value="Peptidase_M42_dom2"/>
</dbReference>
<dbReference type="Gene3D" id="3.40.630.10">
    <property type="entry name" value="Zn peptidases"/>
    <property type="match status" value="1"/>
</dbReference>
<feature type="binding site" evidence="8">
    <location>
        <position position="193"/>
    </location>
    <ligand>
        <name>Zn(2+)</name>
        <dbReference type="ChEBI" id="CHEBI:29105"/>
        <label>2</label>
    </ligand>
</feature>
<feature type="binding site" evidence="8">
    <location>
        <position position="215"/>
    </location>
    <ligand>
        <name>Zn(2+)</name>
        <dbReference type="ChEBI" id="CHEBI:29105"/>
        <label>1</label>
    </ligand>
</feature>
<dbReference type="SUPFAM" id="SSF53187">
    <property type="entry name" value="Zn-dependent exopeptidases"/>
    <property type="match status" value="1"/>
</dbReference>
<dbReference type="SUPFAM" id="SSF101821">
    <property type="entry name" value="Aminopeptidase/glucanase lid domain"/>
    <property type="match status" value="1"/>
</dbReference>
<dbReference type="InterPro" id="IPR008007">
    <property type="entry name" value="Peptidase_M42"/>
</dbReference>
<keyword evidence="4 8" id="KW-0479">Metal-binding</keyword>
<dbReference type="Proteomes" id="UP000285138">
    <property type="component" value="Unassembled WGS sequence"/>
</dbReference>
<dbReference type="EMBL" id="QZAA01000059">
    <property type="protein sequence ID" value="RQD77652.1"/>
    <property type="molecule type" value="Genomic_DNA"/>
</dbReference>
<evidence type="ECO:0000256" key="5">
    <source>
        <dbReference type="ARBA" id="ARBA00022801"/>
    </source>
</evidence>
<feature type="binding site" evidence="8">
    <location>
        <position position="162"/>
    </location>
    <ligand>
        <name>Zn(2+)</name>
        <dbReference type="ChEBI" id="CHEBI:29105"/>
        <label>1</label>
    </ligand>
</feature>
<feature type="binding site" evidence="8">
    <location>
        <position position="162"/>
    </location>
    <ligand>
        <name>Zn(2+)</name>
        <dbReference type="ChEBI" id="CHEBI:29105"/>
        <label>2</label>
    </ligand>
</feature>
<accession>A0A424YHI2</accession>
<evidence type="ECO:0000313" key="10">
    <source>
        <dbReference type="Proteomes" id="UP000285138"/>
    </source>
</evidence>
<keyword evidence="3" id="KW-0645">Protease</keyword>
<protein>
    <submittedName>
        <fullName evidence="9">M42 family peptidase</fullName>
    </submittedName>
</protein>
<feature type="active site" description="Proton acceptor" evidence="7">
    <location>
        <position position="192"/>
    </location>
</feature>
<evidence type="ECO:0000256" key="3">
    <source>
        <dbReference type="ARBA" id="ARBA00022670"/>
    </source>
</evidence>
<evidence type="ECO:0000256" key="6">
    <source>
        <dbReference type="PIRNR" id="PIRNR001123"/>
    </source>
</evidence>
<name>A0A424YHI2_9FIRM</name>
<dbReference type="GO" id="GO:0046872">
    <property type="term" value="F:metal ion binding"/>
    <property type="evidence" value="ECO:0007669"/>
    <property type="project" value="UniProtKB-UniRule"/>
</dbReference>
<dbReference type="InterPro" id="IPR051464">
    <property type="entry name" value="Peptidase_M42_aminopept"/>
</dbReference>
<dbReference type="Pfam" id="PF05343">
    <property type="entry name" value="Peptidase_M42"/>
    <property type="match status" value="1"/>
</dbReference>
<keyword evidence="2" id="KW-0031">Aminopeptidase</keyword>
<reference evidence="9 10" key="1">
    <citation type="submission" date="2018-08" db="EMBL/GenBank/DDBJ databases">
        <title>The metabolism and importance of syntrophic acetate oxidation coupled to methane or sulfide production in haloalkaline environments.</title>
        <authorList>
            <person name="Timmers P.H.A."/>
            <person name="Vavourakis C.D."/>
            <person name="Sorokin D.Y."/>
            <person name="Sinninghe Damste J.S."/>
            <person name="Muyzer G."/>
            <person name="Stams A.J.M."/>
            <person name="Plugge C.M."/>
        </authorList>
    </citation>
    <scope>NUCLEOTIDE SEQUENCE [LARGE SCALE GENOMIC DNA]</scope>
    <source>
        <strain evidence="9">MSAO_Bac1</strain>
    </source>
</reference>
<dbReference type="GO" id="GO:0006508">
    <property type="term" value="P:proteolysis"/>
    <property type="evidence" value="ECO:0007669"/>
    <property type="project" value="UniProtKB-KW"/>
</dbReference>
<dbReference type="GO" id="GO:0004177">
    <property type="term" value="F:aminopeptidase activity"/>
    <property type="evidence" value="ECO:0007669"/>
    <property type="project" value="UniProtKB-UniRule"/>
</dbReference>
<evidence type="ECO:0000256" key="4">
    <source>
        <dbReference type="ARBA" id="ARBA00022723"/>
    </source>
</evidence>
<organism evidence="9 10">
    <name type="scientific">Candidatus Syntrophonatronum acetioxidans</name>
    <dbReference type="NCBI Taxonomy" id="1795816"/>
    <lineage>
        <taxon>Bacteria</taxon>
        <taxon>Bacillati</taxon>
        <taxon>Bacillota</taxon>
        <taxon>Clostridia</taxon>
        <taxon>Eubacteriales</taxon>
        <taxon>Syntrophomonadaceae</taxon>
        <taxon>Candidatus Syntrophonatronum</taxon>
    </lineage>
</organism>
<dbReference type="CDD" id="cd05656">
    <property type="entry name" value="M42_Frv"/>
    <property type="match status" value="1"/>
</dbReference>
<evidence type="ECO:0000256" key="8">
    <source>
        <dbReference type="PIRSR" id="PIRSR001123-2"/>
    </source>
</evidence>
<comment type="similarity">
    <text evidence="1 6">Belongs to the peptidase M42 family.</text>
</comment>
<dbReference type="PIRSF" id="PIRSF001123">
    <property type="entry name" value="PepA_GA"/>
    <property type="match status" value="1"/>
</dbReference>
<evidence type="ECO:0000256" key="7">
    <source>
        <dbReference type="PIRSR" id="PIRSR001123-1"/>
    </source>
</evidence>
<comment type="caution">
    <text evidence="9">The sequence shown here is derived from an EMBL/GenBank/DDBJ whole genome shotgun (WGS) entry which is preliminary data.</text>
</comment>
<keyword evidence="5" id="KW-0378">Hydrolase</keyword>